<dbReference type="InterPro" id="IPR002104">
    <property type="entry name" value="Integrase_catalytic"/>
</dbReference>
<feature type="domain" description="Tyr recombinase" evidence="5">
    <location>
        <begin position="154"/>
        <end position="337"/>
    </location>
</feature>
<comment type="similarity">
    <text evidence="1">Belongs to the 'phage' integrase family.</text>
</comment>
<gene>
    <name evidence="6" type="ORF">CJ668_03770</name>
</gene>
<dbReference type="PROSITE" id="PS51898">
    <property type="entry name" value="TYR_RECOMBINASE"/>
    <property type="match status" value="1"/>
</dbReference>
<dbReference type="AlphaFoldDB" id="A0A2S9TQM4"/>
<dbReference type="CDD" id="cd01189">
    <property type="entry name" value="INT_ICEBs1_C_like"/>
    <property type="match status" value="1"/>
</dbReference>
<evidence type="ECO:0000259" key="5">
    <source>
        <dbReference type="PROSITE" id="PS51898"/>
    </source>
</evidence>
<dbReference type="Gene3D" id="1.10.443.10">
    <property type="entry name" value="Intergrase catalytic core"/>
    <property type="match status" value="1"/>
</dbReference>
<name>A0A2S9TQM4_9BACT</name>
<dbReference type="GO" id="GO:0003677">
    <property type="term" value="F:DNA binding"/>
    <property type="evidence" value="ECO:0007669"/>
    <property type="project" value="UniProtKB-KW"/>
</dbReference>
<dbReference type="InterPro" id="IPR050090">
    <property type="entry name" value="Tyrosine_recombinase_XerCD"/>
</dbReference>
<keyword evidence="2" id="KW-0229">DNA integration</keyword>
<dbReference type="InterPro" id="IPR004107">
    <property type="entry name" value="Integrase_SAM-like_N"/>
</dbReference>
<dbReference type="InterPro" id="IPR013762">
    <property type="entry name" value="Integrase-like_cat_sf"/>
</dbReference>
<keyword evidence="3" id="KW-0238">DNA-binding</keyword>
<evidence type="ECO:0000313" key="6">
    <source>
        <dbReference type="EMBL" id="PRN01148.1"/>
    </source>
</evidence>
<dbReference type="PANTHER" id="PTHR30349">
    <property type="entry name" value="PHAGE INTEGRASE-RELATED"/>
    <property type="match status" value="1"/>
</dbReference>
<evidence type="ECO:0000256" key="4">
    <source>
        <dbReference type="ARBA" id="ARBA00023172"/>
    </source>
</evidence>
<dbReference type="PANTHER" id="PTHR30349:SF41">
    <property type="entry name" value="INTEGRASE_RECOMBINASE PROTEIN MJ0367-RELATED"/>
    <property type="match status" value="1"/>
</dbReference>
<dbReference type="SUPFAM" id="SSF56349">
    <property type="entry name" value="DNA breaking-rejoining enzymes"/>
    <property type="match status" value="1"/>
</dbReference>
<dbReference type="Gene3D" id="1.10.150.130">
    <property type="match status" value="1"/>
</dbReference>
<comment type="caution">
    <text evidence="6">The sequence shown here is derived from an EMBL/GenBank/DDBJ whole genome shotgun (WGS) entry which is preliminary data.</text>
</comment>
<evidence type="ECO:0000256" key="3">
    <source>
        <dbReference type="ARBA" id="ARBA00023125"/>
    </source>
</evidence>
<dbReference type="Pfam" id="PF14659">
    <property type="entry name" value="Phage_int_SAM_3"/>
    <property type="match status" value="1"/>
</dbReference>
<proteinExistence type="inferred from homology"/>
<evidence type="ECO:0000256" key="2">
    <source>
        <dbReference type="ARBA" id="ARBA00022908"/>
    </source>
</evidence>
<dbReference type="InterPro" id="IPR010998">
    <property type="entry name" value="Integrase_recombinase_N"/>
</dbReference>
<dbReference type="GO" id="GO:0015074">
    <property type="term" value="P:DNA integration"/>
    <property type="evidence" value="ECO:0007669"/>
    <property type="project" value="UniProtKB-KW"/>
</dbReference>
<reference evidence="6 7" key="1">
    <citation type="submission" date="2017-09" db="EMBL/GenBank/DDBJ databases">
        <title>Reassesment of A. cryaerophilus.</title>
        <authorList>
            <person name="Perez-Cataluna A."/>
            <person name="Collado L."/>
            <person name="Salgado O."/>
            <person name="Lefinanco V."/>
            <person name="Figueras M.J."/>
        </authorList>
    </citation>
    <scope>NUCLEOTIDE SEQUENCE [LARGE SCALE GENOMIC DNA]</scope>
    <source>
        <strain evidence="6 7">LMG 10229</strain>
    </source>
</reference>
<dbReference type="GO" id="GO:0006310">
    <property type="term" value="P:DNA recombination"/>
    <property type="evidence" value="ECO:0007669"/>
    <property type="project" value="UniProtKB-KW"/>
</dbReference>
<evidence type="ECO:0000313" key="7">
    <source>
        <dbReference type="Proteomes" id="UP000238811"/>
    </source>
</evidence>
<dbReference type="Proteomes" id="UP000238811">
    <property type="component" value="Unassembled WGS sequence"/>
</dbReference>
<sequence length="349" mass="40947">MTFYNREGILYVRYSGGKRISTKLEYSKENIKLYKSYAKNEEFFKKFDVIKTSPTVVELCEEVLKEKERTLKATSYKSYESLLKSRIIPFFGNKKVVDIKPIHISDFYKTFEDRNTLSTCECLLKPAFEKAILMEIISTTPFIIKKPKIKSSGYEINPFNMDEVQKIIDYNHPIIGNFLAIACLTGLRTGELCGLRWSDVNLKDMTISVNQQFTHGFLQSPKTKKSKTKIDLPIEALPFFEKQRLKTGLREYIFYSAQGKEPWKYSSHISLLFKKILKILDIEDRGIYQTRHTFASIRLTMGEKVEWVSYMLRHENINITLSNYYKYIKELDTKRVTLNFDLTHNQHTS</sequence>
<accession>A0A2S9TQM4</accession>
<organism evidence="6 7">
    <name type="scientific">Aliarcobacter cryaerophilus</name>
    <dbReference type="NCBI Taxonomy" id="28198"/>
    <lineage>
        <taxon>Bacteria</taxon>
        <taxon>Pseudomonadati</taxon>
        <taxon>Campylobacterota</taxon>
        <taxon>Epsilonproteobacteria</taxon>
        <taxon>Campylobacterales</taxon>
        <taxon>Arcobacteraceae</taxon>
        <taxon>Aliarcobacter</taxon>
    </lineage>
</organism>
<keyword evidence="4" id="KW-0233">DNA recombination</keyword>
<dbReference type="InterPro" id="IPR011010">
    <property type="entry name" value="DNA_brk_join_enz"/>
</dbReference>
<dbReference type="Pfam" id="PF00589">
    <property type="entry name" value="Phage_integrase"/>
    <property type="match status" value="1"/>
</dbReference>
<protein>
    <recommendedName>
        <fullName evidence="5">Tyr recombinase domain-containing protein</fullName>
    </recommendedName>
</protein>
<evidence type="ECO:0000256" key="1">
    <source>
        <dbReference type="ARBA" id="ARBA00008857"/>
    </source>
</evidence>
<dbReference type="EMBL" id="NXGD01000003">
    <property type="protein sequence ID" value="PRN01148.1"/>
    <property type="molecule type" value="Genomic_DNA"/>
</dbReference>